<comment type="caution">
    <text evidence="1">The sequence shown here is derived from an EMBL/GenBank/DDBJ whole genome shotgun (WGS) entry which is preliminary data.</text>
</comment>
<evidence type="ECO:0000313" key="1">
    <source>
        <dbReference type="EMBL" id="MBB4695723.1"/>
    </source>
</evidence>
<evidence type="ECO:0000313" key="2">
    <source>
        <dbReference type="Proteomes" id="UP000542742"/>
    </source>
</evidence>
<reference evidence="1 2" key="1">
    <citation type="submission" date="2020-08" db="EMBL/GenBank/DDBJ databases">
        <title>Sequencing the genomes of 1000 actinobacteria strains.</title>
        <authorList>
            <person name="Klenk H.-P."/>
        </authorList>
    </citation>
    <scope>NUCLEOTIDE SEQUENCE [LARGE SCALE GENOMIC DNA]</scope>
    <source>
        <strain evidence="1 2">DSM 45518</strain>
    </source>
</reference>
<organism evidence="1 2">
    <name type="scientific">Paractinoplanes abujensis</name>
    <dbReference type="NCBI Taxonomy" id="882441"/>
    <lineage>
        <taxon>Bacteria</taxon>
        <taxon>Bacillati</taxon>
        <taxon>Actinomycetota</taxon>
        <taxon>Actinomycetes</taxon>
        <taxon>Micromonosporales</taxon>
        <taxon>Micromonosporaceae</taxon>
        <taxon>Paractinoplanes</taxon>
    </lineage>
</organism>
<keyword evidence="2" id="KW-1185">Reference proteome</keyword>
<protein>
    <submittedName>
        <fullName evidence="1">Uncharacterized protein</fullName>
    </submittedName>
</protein>
<sequence length="82" mass="10479">MRRCAQWWRGRRARLSRWVRRAWRARLSWRAWRAWRARPSRWVRRARRAKLSRWVRPGRRVWRWRVPWQSGPQRRALRAAGP</sequence>
<name>A0A7W7G2W4_9ACTN</name>
<dbReference type="Proteomes" id="UP000542742">
    <property type="component" value="Unassembled WGS sequence"/>
</dbReference>
<dbReference type="EMBL" id="JACHMF010000001">
    <property type="protein sequence ID" value="MBB4695723.1"/>
    <property type="molecule type" value="Genomic_DNA"/>
</dbReference>
<accession>A0A7W7G2W4</accession>
<gene>
    <name evidence="1" type="ORF">BKA14_005871</name>
</gene>
<dbReference type="AlphaFoldDB" id="A0A7W7G2W4"/>
<proteinExistence type="predicted"/>